<evidence type="ECO:0000313" key="3">
    <source>
        <dbReference type="Proteomes" id="UP000439903"/>
    </source>
</evidence>
<accession>A0A8H3X5T0</accession>
<proteinExistence type="predicted"/>
<sequence length="158" mass="18243">MESTWTQYLSLLQKLFTRSLLQKLFTQCARGKGVYNLYQEIIEGDSSRENATEDGGINSTENGDIDSTEDEDVSSTEDEDVDSTEDEDISSTEDEDVDSAKIMDADSIKNSDDNETEVTTQYPEIKKLPRLICENIKKERYLMELKFHFLENFEINYY</sequence>
<organism evidence="2 3">
    <name type="scientific">Gigaspora margarita</name>
    <dbReference type="NCBI Taxonomy" id="4874"/>
    <lineage>
        <taxon>Eukaryota</taxon>
        <taxon>Fungi</taxon>
        <taxon>Fungi incertae sedis</taxon>
        <taxon>Mucoromycota</taxon>
        <taxon>Glomeromycotina</taxon>
        <taxon>Glomeromycetes</taxon>
        <taxon>Diversisporales</taxon>
        <taxon>Gigasporaceae</taxon>
        <taxon>Gigaspora</taxon>
    </lineage>
</organism>
<dbReference type="Proteomes" id="UP000439903">
    <property type="component" value="Unassembled WGS sequence"/>
</dbReference>
<name>A0A8H3X5T0_GIGMA</name>
<feature type="compositionally biased region" description="Basic and acidic residues" evidence="1">
    <location>
        <begin position="98"/>
        <end position="112"/>
    </location>
</feature>
<evidence type="ECO:0000313" key="2">
    <source>
        <dbReference type="EMBL" id="KAF0416821.1"/>
    </source>
</evidence>
<dbReference type="EMBL" id="WTPW01001743">
    <property type="protein sequence ID" value="KAF0416821.1"/>
    <property type="molecule type" value="Genomic_DNA"/>
</dbReference>
<protein>
    <submittedName>
        <fullName evidence="2">Uncharacterized protein</fullName>
    </submittedName>
</protein>
<gene>
    <name evidence="2" type="ORF">F8M41_007373</name>
</gene>
<evidence type="ECO:0000256" key="1">
    <source>
        <dbReference type="SAM" id="MobiDB-lite"/>
    </source>
</evidence>
<dbReference type="AlphaFoldDB" id="A0A8H3X5T0"/>
<feature type="compositionally biased region" description="Acidic residues" evidence="1">
    <location>
        <begin position="63"/>
        <end position="97"/>
    </location>
</feature>
<keyword evidence="3" id="KW-1185">Reference proteome</keyword>
<comment type="caution">
    <text evidence="2">The sequence shown here is derived from an EMBL/GenBank/DDBJ whole genome shotgun (WGS) entry which is preliminary data.</text>
</comment>
<reference evidence="2 3" key="1">
    <citation type="journal article" date="2019" name="Environ. Microbiol.">
        <title>At the nexus of three kingdoms: the genome of the mycorrhizal fungus Gigaspora margarita provides insights into plant, endobacterial and fungal interactions.</title>
        <authorList>
            <person name="Venice F."/>
            <person name="Ghignone S."/>
            <person name="Salvioli di Fossalunga A."/>
            <person name="Amselem J."/>
            <person name="Novero M."/>
            <person name="Xianan X."/>
            <person name="Sedzielewska Toro K."/>
            <person name="Morin E."/>
            <person name="Lipzen A."/>
            <person name="Grigoriev I.V."/>
            <person name="Henrissat B."/>
            <person name="Martin F.M."/>
            <person name="Bonfante P."/>
        </authorList>
    </citation>
    <scope>NUCLEOTIDE SEQUENCE [LARGE SCALE GENOMIC DNA]</scope>
    <source>
        <strain evidence="2 3">BEG34</strain>
    </source>
</reference>
<feature type="region of interest" description="Disordered" evidence="1">
    <location>
        <begin position="46"/>
        <end position="117"/>
    </location>
</feature>